<gene>
    <name evidence="1" type="ORF">K488DRAFT_71903</name>
</gene>
<reference evidence="1" key="1">
    <citation type="submission" date="2021-02" db="EMBL/GenBank/DDBJ databases">
        <authorList>
            <consortium name="DOE Joint Genome Institute"/>
            <person name="Ahrendt S."/>
            <person name="Looney B.P."/>
            <person name="Miyauchi S."/>
            <person name="Morin E."/>
            <person name="Drula E."/>
            <person name="Courty P.E."/>
            <person name="Chicoki N."/>
            <person name="Fauchery L."/>
            <person name="Kohler A."/>
            <person name="Kuo A."/>
            <person name="Labutti K."/>
            <person name="Pangilinan J."/>
            <person name="Lipzen A."/>
            <person name="Riley R."/>
            <person name="Andreopoulos W."/>
            <person name="He G."/>
            <person name="Johnson J."/>
            <person name="Barry K.W."/>
            <person name="Grigoriev I.V."/>
            <person name="Nagy L."/>
            <person name="Hibbett D."/>
            <person name="Henrissat B."/>
            <person name="Matheny P.B."/>
            <person name="Labbe J."/>
            <person name="Martin F."/>
        </authorList>
    </citation>
    <scope>NUCLEOTIDE SEQUENCE</scope>
    <source>
        <strain evidence="1">EC-137</strain>
    </source>
</reference>
<evidence type="ECO:0000313" key="2">
    <source>
        <dbReference type="Proteomes" id="UP000814128"/>
    </source>
</evidence>
<protein>
    <submittedName>
        <fullName evidence="1">Uncharacterized protein</fullName>
    </submittedName>
</protein>
<dbReference type="Proteomes" id="UP000814128">
    <property type="component" value="Unassembled WGS sequence"/>
</dbReference>
<name>A0ACB8QG27_9AGAM</name>
<keyword evidence="2" id="KW-1185">Reference proteome</keyword>
<evidence type="ECO:0000313" key="1">
    <source>
        <dbReference type="EMBL" id="KAI0030793.1"/>
    </source>
</evidence>
<comment type="caution">
    <text evidence="1">The sequence shown here is derived from an EMBL/GenBank/DDBJ whole genome shotgun (WGS) entry which is preliminary data.</text>
</comment>
<organism evidence="1 2">
    <name type="scientific">Vararia minispora EC-137</name>
    <dbReference type="NCBI Taxonomy" id="1314806"/>
    <lineage>
        <taxon>Eukaryota</taxon>
        <taxon>Fungi</taxon>
        <taxon>Dikarya</taxon>
        <taxon>Basidiomycota</taxon>
        <taxon>Agaricomycotina</taxon>
        <taxon>Agaricomycetes</taxon>
        <taxon>Russulales</taxon>
        <taxon>Lachnocladiaceae</taxon>
        <taxon>Vararia</taxon>
    </lineage>
</organism>
<proteinExistence type="predicted"/>
<sequence length="247" mass="27917">MSLFSPAVRLAVTQLSRVVLVRISDGRSLPRSHVSASIPSPAWRAFHPDVYLYVANGHVASLRLSPDRLSFPWKWLPFIMPKRRGRRAREDRRALLARTSLAPRDPRAGEANWDDLHTAELWYCHATWTVRETDEVERAMPRFVFATPAVNPDELYKFDECIDNEILNESVDPLPLATIIVDTPFFEINDDGIEDPEDVPSLLFLPAVVKTIETGDGTDDGSHDMECTRSVIVESVPDIFDSSRTAF</sequence>
<accession>A0ACB8QG27</accession>
<reference evidence="1" key="2">
    <citation type="journal article" date="2022" name="New Phytol.">
        <title>Evolutionary transition to the ectomycorrhizal habit in the genomes of a hyperdiverse lineage of mushroom-forming fungi.</title>
        <authorList>
            <person name="Looney B."/>
            <person name="Miyauchi S."/>
            <person name="Morin E."/>
            <person name="Drula E."/>
            <person name="Courty P.E."/>
            <person name="Kohler A."/>
            <person name="Kuo A."/>
            <person name="LaButti K."/>
            <person name="Pangilinan J."/>
            <person name="Lipzen A."/>
            <person name="Riley R."/>
            <person name="Andreopoulos W."/>
            <person name="He G."/>
            <person name="Johnson J."/>
            <person name="Nolan M."/>
            <person name="Tritt A."/>
            <person name="Barry K.W."/>
            <person name="Grigoriev I.V."/>
            <person name="Nagy L.G."/>
            <person name="Hibbett D."/>
            <person name="Henrissat B."/>
            <person name="Matheny P.B."/>
            <person name="Labbe J."/>
            <person name="Martin F.M."/>
        </authorList>
    </citation>
    <scope>NUCLEOTIDE SEQUENCE</scope>
    <source>
        <strain evidence="1">EC-137</strain>
    </source>
</reference>
<dbReference type="EMBL" id="MU273605">
    <property type="protein sequence ID" value="KAI0030793.1"/>
    <property type="molecule type" value="Genomic_DNA"/>
</dbReference>